<comment type="caution">
    <text evidence="1">The sequence shown here is derived from an EMBL/GenBank/DDBJ whole genome shotgun (WGS) entry which is preliminary data.</text>
</comment>
<protein>
    <submittedName>
        <fullName evidence="1">Uncharacterized protein</fullName>
    </submittedName>
</protein>
<organism evidence="1 2">
    <name type="scientific">Pristionchus mayeri</name>
    <dbReference type="NCBI Taxonomy" id="1317129"/>
    <lineage>
        <taxon>Eukaryota</taxon>
        <taxon>Metazoa</taxon>
        <taxon>Ecdysozoa</taxon>
        <taxon>Nematoda</taxon>
        <taxon>Chromadorea</taxon>
        <taxon>Rhabditida</taxon>
        <taxon>Rhabditina</taxon>
        <taxon>Diplogasteromorpha</taxon>
        <taxon>Diplogasteroidea</taxon>
        <taxon>Neodiplogasteridae</taxon>
        <taxon>Pristionchus</taxon>
    </lineage>
</organism>
<name>A0AAN4ZF97_9BILA</name>
<reference evidence="2" key="1">
    <citation type="submission" date="2022-10" db="EMBL/GenBank/DDBJ databases">
        <title>Genome assembly of Pristionchus species.</title>
        <authorList>
            <person name="Yoshida K."/>
            <person name="Sommer R.J."/>
        </authorList>
    </citation>
    <scope>NUCLEOTIDE SEQUENCE [LARGE SCALE GENOMIC DNA]</scope>
    <source>
        <strain evidence="2">RS5460</strain>
    </source>
</reference>
<gene>
    <name evidence="1" type="ORF">PMAYCL1PPCAC_09901</name>
</gene>
<feature type="non-terminal residue" evidence="1">
    <location>
        <position position="1"/>
    </location>
</feature>
<accession>A0AAN4ZF97</accession>
<evidence type="ECO:0000313" key="2">
    <source>
        <dbReference type="Proteomes" id="UP001328107"/>
    </source>
</evidence>
<keyword evidence="2" id="KW-1185">Reference proteome</keyword>
<dbReference type="EMBL" id="BTRK01000003">
    <property type="protein sequence ID" value="GMR39706.1"/>
    <property type="molecule type" value="Genomic_DNA"/>
</dbReference>
<proteinExistence type="predicted"/>
<dbReference type="Proteomes" id="UP001328107">
    <property type="component" value="Unassembled WGS sequence"/>
</dbReference>
<sequence length="154" mass="16954">PDELFGVLDEMVAGHAVFEHHEEQMPFTADFFDRLGCTLDTSDTERAYFTGSGEAVVTYGSRTSFARFVQSVPRVYVMGDELAGLINNDVLRSLLTSMPGRNILQGNLSLATITATFFRLDDDVLDLIPSAGTIWIPTMVTGPYKSANTSFARF</sequence>
<dbReference type="AlphaFoldDB" id="A0AAN4ZF97"/>
<evidence type="ECO:0000313" key="1">
    <source>
        <dbReference type="EMBL" id="GMR39706.1"/>
    </source>
</evidence>